<keyword evidence="3" id="KW-0808">Transferase</keyword>
<evidence type="ECO:0000256" key="8">
    <source>
        <dbReference type="SAM" id="MobiDB-lite"/>
    </source>
</evidence>
<keyword evidence="11" id="KW-1185">Reference proteome</keyword>
<dbReference type="InterPro" id="IPR000719">
    <property type="entry name" value="Prot_kinase_dom"/>
</dbReference>
<dbReference type="GO" id="GO:0044773">
    <property type="term" value="P:mitotic DNA damage checkpoint signaling"/>
    <property type="evidence" value="ECO:0007669"/>
    <property type="project" value="TreeGrafter"/>
</dbReference>
<dbReference type="InterPro" id="IPR008271">
    <property type="entry name" value="Ser/Thr_kinase_AS"/>
</dbReference>
<dbReference type="InterPro" id="IPR017441">
    <property type="entry name" value="Protein_kinase_ATP_BS"/>
</dbReference>
<dbReference type="Pfam" id="PF00069">
    <property type="entry name" value="Pkinase"/>
    <property type="match status" value="2"/>
</dbReference>
<evidence type="ECO:0000256" key="7">
    <source>
        <dbReference type="PROSITE-ProRule" id="PRU10141"/>
    </source>
</evidence>
<feature type="region of interest" description="Disordered" evidence="8">
    <location>
        <begin position="191"/>
        <end position="212"/>
    </location>
</feature>
<feature type="binding site" evidence="7">
    <location>
        <position position="332"/>
    </location>
    <ligand>
        <name>ATP</name>
        <dbReference type="ChEBI" id="CHEBI:30616"/>
    </ligand>
</feature>
<evidence type="ECO:0000256" key="6">
    <source>
        <dbReference type="ARBA" id="ARBA00022840"/>
    </source>
</evidence>
<dbReference type="GO" id="GO:0005634">
    <property type="term" value="C:nucleus"/>
    <property type="evidence" value="ECO:0007669"/>
    <property type="project" value="TreeGrafter"/>
</dbReference>
<evidence type="ECO:0000256" key="4">
    <source>
        <dbReference type="ARBA" id="ARBA00022741"/>
    </source>
</evidence>
<dbReference type="PROSITE" id="PS00107">
    <property type="entry name" value="PROTEIN_KINASE_ATP"/>
    <property type="match status" value="1"/>
</dbReference>
<dbReference type="PROSITE" id="PS50011">
    <property type="entry name" value="PROTEIN_KINASE_DOM"/>
    <property type="match status" value="1"/>
</dbReference>
<dbReference type="SUPFAM" id="SSF56112">
    <property type="entry name" value="Protein kinase-like (PK-like)"/>
    <property type="match status" value="1"/>
</dbReference>
<sequence length="921" mass="104133">MMEETLMMCSLQSQDSGLLQGPENCQENLDNENSNRVVNESENTSKIFVEMKQECEENTMCVGENGNEMQQHDPSSLMQNNIPIDYSFRVFKKSIVEMECEKHLSESGEGTSKLSHCVLGQENTLTTSNLSMTETHCTINDIKTEVKDQQRHEVCSHFDNVCKAHVDNIEDLKEESTVAIEETLSNGEKVMQNIDTPSNGNEYQPKCEGKADGMENSSGYLSQCVSVVDGGVEETADGSENDRNCSNRRAPTSEDDKERNNLKKSNLSKIQEAERSQNHIQYLLEHLPELAKYFHLHKKIGVGTFSSVFLGSLKEDIIHRFPDLKDRRFAIKHLVPTLLPKRIARELKYLHQIGGKDNVIGVDLSIRNGDCVVFIMPYLSHKRFSDYVLDMDVDETREYMRNLMIALRRVHSFNVIHRDVKPSNFLYNRENRRYLLVDFGLSQNVHPQAKWSADERVKKRKRQEENNCIENTRKHCQTSGKPSSTELKSRRMVLQPRSREENTVQGCNSISQPVKRLKLNDPYARGQKMIDQLQLQKASTFENKRAPLTSKLQNQQTTSLAQSFKLPYSSPKVEKDLSIRKKLFPMNNENELPKISGSGPEAKLQIQSNVSSPLPLRRAAHQNVAGSSPSIVTCSNADQETSVGTAQESECSRHKFQTLVPKPSKDGSNSGSTIVRVQNSQVKSQTLKPLSPLESEQQRKLLLNRQNTRNKRHSQLLKELKCFCKGMPQVCNTCLKQRAIPAPRAGTPGFRPPEVLLKYPMQTTAVDMWAAGVIMLCILSGCYPFFRSPDDITGLAEIMTVFGSNRIKEVAKSLGRTVQCSHDKPPLDLRKLCERLRRRRKERSSGLPDTTNTLPICPKCENSIEVEYDGCLCLQPDAALSRAGQFPLAAYDLLQKLLDLNPVTRISAEEALQHPFLEGEC</sequence>
<feature type="compositionally biased region" description="Basic and acidic residues" evidence="8">
    <location>
        <begin position="240"/>
        <end position="261"/>
    </location>
</feature>
<dbReference type="GO" id="GO:0005524">
    <property type="term" value="F:ATP binding"/>
    <property type="evidence" value="ECO:0007669"/>
    <property type="project" value="UniProtKB-UniRule"/>
</dbReference>
<dbReference type="AlphaFoldDB" id="A0AAN9Z3R5"/>
<keyword evidence="4 7" id="KW-0547">Nucleotide-binding</keyword>
<evidence type="ECO:0000256" key="5">
    <source>
        <dbReference type="ARBA" id="ARBA00022777"/>
    </source>
</evidence>
<evidence type="ECO:0000256" key="1">
    <source>
        <dbReference type="ARBA" id="ARBA00012513"/>
    </source>
</evidence>
<dbReference type="Gene3D" id="1.10.510.10">
    <property type="entry name" value="Transferase(Phosphotransferase) domain 1"/>
    <property type="match status" value="2"/>
</dbReference>
<feature type="compositionally biased region" description="Polar residues" evidence="8">
    <location>
        <begin position="193"/>
        <end position="202"/>
    </location>
</feature>
<dbReference type="EC" id="2.7.11.1" evidence="1"/>
<gene>
    <name evidence="10" type="ORF">R5R35_011859</name>
</gene>
<feature type="region of interest" description="Disordered" evidence="8">
    <location>
        <begin position="233"/>
        <end position="262"/>
    </location>
</feature>
<keyword evidence="2" id="KW-0723">Serine/threonine-protein kinase</keyword>
<dbReference type="PANTHER" id="PTHR44167:SF23">
    <property type="entry name" value="CDC7 KINASE, ISOFORM A-RELATED"/>
    <property type="match status" value="1"/>
</dbReference>
<accession>A0AAN9Z3R5</accession>
<dbReference type="SMART" id="SM00220">
    <property type="entry name" value="S_TKc"/>
    <property type="match status" value="1"/>
</dbReference>
<feature type="domain" description="Protein kinase" evidence="9">
    <location>
        <begin position="294"/>
        <end position="917"/>
    </location>
</feature>
<dbReference type="Proteomes" id="UP001378592">
    <property type="component" value="Unassembled WGS sequence"/>
</dbReference>
<dbReference type="EMBL" id="JAZDUA010000355">
    <property type="protein sequence ID" value="KAK7793929.1"/>
    <property type="molecule type" value="Genomic_DNA"/>
</dbReference>
<organism evidence="10 11">
    <name type="scientific">Gryllus longicercus</name>
    <dbReference type="NCBI Taxonomy" id="2509291"/>
    <lineage>
        <taxon>Eukaryota</taxon>
        <taxon>Metazoa</taxon>
        <taxon>Ecdysozoa</taxon>
        <taxon>Arthropoda</taxon>
        <taxon>Hexapoda</taxon>
        <taxon>Insecta</taxon>
        <taxon>Pterygota</taxon>
        <taxon>Neoptera</taxon>
        <taxon>Polyneoptera</taxon>
        <taxon>Orthoptera</taxon>
        <taxon>Ensifera</taxon>
        <taxon>Gryllidea</taxon>
        <taxon>Grylloidea</taxon>
        <taxon>Gryllidae</taxon>
        <taxon>Gryllinae</taxon>
        <taxon>Gryllus</taxon>
    </lineage>
</organism>
<proteinExistence type="predicted"/>
<evidence type="ECO:0000313" key="11">
    <source>
        <dbReference type="Proteomes" id="UP001378592"/>
    </source>
</evidence>
<dbReference type="PROSITE" id="PS00108">
    <property type="entry name" value="PROTEIN_KINASE_ST"/>
    <property type="match status" value="1"/>
</dbReference>
<dbReference type="GO" id="GO:0004674">
    <property type="term" value="F:protein serine/threonine kinase activity"/>
    <property type="evidence" value="ECO:0007669"/>
    <property type="project" value="UniProtKB-KW"/>
</dbReference>
<dbReference type="Gene3D" id="3.30.200.20">
    <property type="entry name" value="Phosphorylase Kinase, domain 1"/>
    <property type="match status" value="1"/>
</dbReference>
<feature type="region of interest" description="Disordered" evidence="8">
    <location>
        <begin position="644"/>
        <end position="672"/>
    </location>
</feature>
<evidence type="ECO:0000256" key="3">
    <source>
        <dbReference type="ARBA" id="ARBA00022679"/>
    </source>
</evidence>
<evidence type="ECO:0000259" key="9">
    <source>
        <dbReference type="PROSITE" id="PS50011"/>
    </source>
</evidence>
<keyword evidence="6 7" id="KW-0067">ATP-binding</keyword>
<protein>
    <recommendedName>
        <fullName evidence="1">non-specific serine/threonine protein kinase</fullName>
        <ecNumber evidence="1">2.7.11.1</ecNumber>
    </recommendedName>
</protein>
<name>A0AAN9Z3R5_9ORTH</name>
<dbReference type="InterPro" id="IPR011009">
    <property type="entry name" value="Kinase-like_dom_sf"/>
</dbReference>
<comment type="caution">
    <text evidence="10">The sequence shown here is derived from an EMBL/GenBank/DDBJ whole genome shotgun (WGS) entry which is preliminary data.</text>
</comment>
<reference evidence="10 11" key="1">
    <citation type="submission" date="2024-03" db="EMBL/GenBank/DDBJ databases">
        <title>The genome assembly and annotation of the cricket Gryllus longicercus Weissman &amp; Gray.</title>
        <authorList>
            <person name="Szrajer S."/>
            <person name="Gray D."/>
            <person name="Ylla G."/>
        </authorList>
    </citation>
    <scope>NUCLEOTIDE SEQUENCE [LARGE SCALE GENOMIC DNA]</scope>
    <source>
        <strain evidence="10">DAG 2021-001</strain>
        <tissue evidence="10">Whole body minus gut</tissue>
    </source>
</reference>
<dbReference type="PANTHER" id="PTHR44167">
    <property type="entry name" value="OVARIAN-SPECIFIC SERINE/THREONINE-PROTEIN KINASE LOK-RELATED"/>
    <property type="match status" value="1"/>
</dbReference>
<evidence type="ECO:0000256" key="2">
    <source>
        <dbReference type="ARBA" id="ARBA00022527"/>
    </source>
</evidence>
<evidence type="ECO:0000313" key="10">
    <source>
        <dbReference type="EMBL" id="KAK7793929.1"/>
    </source>
</evidence>
<keyword evidence="5" id="KW-0418">Kinase</keyword>